<protein>
    <submittedName>
        <fullName evidence="1">Putative transposase</fullName>
    </submittedName>
</protein>
<dbReference type="EMBL" id="GG693851">
    <property type="protein sequence ID" value="EES54007.1"/>
    <property type="molecule type" value="Genomic_DNA"/>
</dbReference>
<dbReference type="Proteomes" id="UP000009374">
    <property type="component" value="Unassembled WGS sequence"/>
</dbReference>
<keyword evidence="2" id="KW-1185">Reference proteome</keyword>
<accession>C6HTP2</accession>
<proteinExistence type="predicted"/>
<name>C6HTP2_9BACT</name>
<evidence type="ECO:0000313" key="1">
    <source>
        <dbReference type="EMBL" id="EES54007.1"/>
    </source>
</evidence>
<sequence>MIKVRQKVSGGFRTQKGARLFLSVKSDTGTLRKRSRDVWTGLINAMAGRPFIPSDA</sequence>
<evidence type="ECO:0000313" key="2">
    <source>
        <dbReference type="Proteomes" id="UP000009374"/>
    </source>
</evidence>
<dbReference type="AlphaFoldDB" id="C6HTP2"/>
<reference evidence="1 2" key="1">
    <citation type="journal article" date="2009" name="Appl. Environ. Microbiol.">
        <title>Community genomic and proteomic analyses of chemoautotrophic iron-oxidizing "Leptospirillum rubarum" (Group II) and "Leptospirillum ferrodiazotrophum" (Group III) bacteria in acid mine drainage biofilms.</title>
        <authorList>
            <person name="Goltsman D.S."/>
            <person name="Denef V.J."/>
            <person name="Singer S.W."/>
            <person name="VerBerkmoes N.C."/>
            <person name="Lefsrud M."/>
            <person name="Mueller R.S."/>
            <person name="Dick G.J."/>
            <person name="Sun C.L."/>
            <person name="Wheeler K.E."/>
            <person name="Zemla A."/>
            <person name="Baker B.J."/>
            <person name="Hauser L."/>
            <person name="Land M."/>
            <person name="Shah M.B."/>
            <person name="Thelen M.P."/>
            <person name="Hettich R.L."/>
            <person name="Banfield J.F."/>
        </authorList>
    </citation>
    <scope>NUCLEOTIDE SEQUENCE [LARGE SCALE GENOMIC DNA]</scope>
</reference>
<organism evidence="1 2">
    <name type="scientific">Leptospirillum ferrodiazotrophum</name>
    <dbReference type="NCBI Taxonomy" id="412449"/>
    <lineage>
        <taxon>Bacteria</taxon>
        <taxon>Pseudomonadati</taxon>
        <taxon>Nitrospirota</taxon>
        <taxon>Nitrospiria</taxon>
        <taxon>Nitrospirales</taxon>
        <taxon>Nitrospiraceae</taxon>
        <taxon>Leptospirillum</taxon>
    </lineage>
</organism>
<gene>
    <name evidence="1" type="ORF">UBAL3_24060025</name>
</gene>